<accession>A0ACC7Y8P0</accession>
<comment type="caution">
    <text evidence="1">The sequence shown here is derived from an EMBL/GenBank/DDBJ whole genome shotgun (WGS) entry which is preliminary data.</text>
</comment>
<gene>
    <name evidence="1" type="ORF">G6W56_30045</name>
</gene>
<keyword evidence="2" id="KW-1185">Reference proteome</keyword>
<sequence>MGGQGEDRAERGELRATVAWWLERALEDGYYLALEPEAIEAERLLARTLPDGAGLRAEEGAGDLDARLLLGRLRLCQAMALPETEAVPQLNRAVEDLIPCFVADVGMDELPEPVVGLIAEKTAEVADRYRTAPRVDHAEDNEAWREVWRRIVDAVHRDRPMRLLHLGYLCDTLWKTHHIRGRIADLEESLATARRMLWETDEEHPMLPWAKVQLSKVLCTHYEVTGDRTSVDVAVTFARDSLRPEPETPAALSKHSLALSRALLYLYARTGAKRHLREARRVSEKARDATPDDTDGRAAHERLLEWAARAETCRSHLRAPEWLIGLRDLRKPQREYAVYEQAGRHARWYKDSSLALARAAETADLATLSDAVAEGRLALALVSDRCAGRVTCLQELGRALRMRFRLTGVRDDLDAAIEAGRASVHAVARYVKVPRFYALAAPYALSVLGRTLLVAFSVTGRQEQLEEAIDLARQAVRIADADHAARPEFLEMLAEALDSRYKLTGSDSDRAAATAATREALRAREAAVFQRRPDALDMLAEQGLAVEAREARRAFDEKNRPVRESDMLARKAETLMRRPWDVAREGLDSAVKAASGAVELLADEDPERADRLVLLSTTYVARFRRTGTVDDLDRAVDAARRAVAAPHAPQRRGAHLSALGMALDGRARATGSSEDMNEAVEVFRLAQGAFVDLDSRRRLAGRRLRNALVSLYDMTDKHMVESLDEAEDLVREALRELSSEHPDRGDLLNELGLVMSRRHERRPDPEVLDTLIATAREAAALPADPLDRGIRLGNLCKSLMTRWRAQGDPADLDHALRYAETATSMFPRDHPDWAVHAMLWAEALLYRAGETGKLTDLRAGWEKLTLAARNDAARPSVRIRAARSAGNTAVRDPSRTTYAESVGLLEEAVRLMPRTAPRGLSRDDRQQALKDFGATAALGASLALALRDNLTDAGPAHEQRACGPVGSRARGFLGLRFPRRRSRRTTSPLASGPAPSPGGSQDQELLRGALRMLEQGRTVMLGELLRTRGDLTHLRARHPELARRFVELRNRLDSTQAATTAQDGARPDDIPFADTVEDAVSTDARAEKDATGPSAGEAAARAAVDERRSIAAAFDQVITEIRAHDGFDSFLQPPHVEELIDAAQDGPVIMLSVGPQRSDALLLTPDGTLGSVPLPDLDATTLEARTVAFTEALQATESRSSAERMAAQRTQCEVLEWLWDTAAEPVLQALDLHGPPPAGAPWPRLWWVPSGLLGRLPLHAAGYHRAETGTRTVMDRVVSSYTPSITALRHARRPVPAAPTPEQQALIVSLPETPGQRSLRWVRDEVDRVSALLPQGTVLEQEAATRNAVLTRLDACAFAHFACHGTSDRRDPSHSALLLYDHGRSRDLDGDSGPLTVASLVPVRLDNAQLAYLSACHTAVTEAGSLVDEAIHLTSAFQLAGFRHVVGTLWAVADSAAPSIAEGFYRELREASGDLDASRSAFALHQITRETRDLLPATPSLWAAYVHAGA</sequence>
<evidence type="ECO:0000313" key="1">
    <source>
        <dbReference type="EMBL" id="NUV78242.1"/>
    </source>
</evidence>
<protein>
    <submittedName>
        <fullName evidence="1">CHAT domain-containing protein</fullName>
    </submittedName>
</protein>
<dbReference type="EMBL" id="JAANNW010000055">
    <property type="protein sequence ID" value="NUV78242.1"/>
    <property type="molecule type" value="Genomic_DNA"/>
</dbReference>
<proteinExistence type="predicted"/>
<dbReference type="Proteomes" id="UP000556843">
    <property type="component" value="Unassembled WGS sequence"/>
</dbReference>
<name>A0ACC7Y8P0_9ACTN</name>
<organism evidence="1 2">
    <name type="scientific">Streptomyces fungicidicus</name>
    <dbReference type="NCBI Taxonomy" id="68203"/>
    <lineage>
        <taxon>Bacteria</taxon>
        <taxon>Bacillati</taxon>
        <taxon>Actinomycetota</taxon>
        <taxon>Actinomycetes</taxon>
        <taxon>Kitasatosporales</taxon>
        <taxon>Streptomycetaceae</taxon>
        <taxon>Streptomyces</taxon>
    </lineage>
</organism>
<evidence type="ECO:0000313" key="2">
    <source>
        <dbReference type="Proteomes" id="UP000556843"/>
    </source>
</evidence>
<reference evidence="1" key="1">
    <citation type="submission" date="2020-03" db="EMBL/GenBank/DDBJ databases">
        <title>Complete genome sequence of sixteen Streptomyces strains facilitates identification of candidate genes involved in plant growth-promotion in grain legumes and cereals.</title>
        <authorList>
            <person name="Gopalakrishnan S."/>
            <person name="Thakur V."/>
            <person name="Saxena R."/>
            <person name="Vadlamudi S."/>
            <person name="Purohit S."/>
            <person name="Kumar V."/>
            <person name="Rathore A."/>
            <person name="Chitikineni A."/>
            <person name="Varshney R.K."/>
        </authorList>
    </citation>
    <scope>NUCLEOTIDE SEQUENCE</scope>
    <source>
        <strain evidence="1">CAI-93</strain>
    </source>
</reference>